<accession>A0ABS4IIN4</accession>
<dbReference type="InterPro" id="IPR032485">
    <property type="entry name" value="LRP1-like_beta_prop"/>
</dbReference>
<dbReference type="PANTHER" id="PTHR32256">
    <property type="match status" value="1"/>
</dbReference>
<dbReference type="RefSeq" id="WP_209463913.1">
    <property type="nucleotide sequence ID" value="NZ_CP110224.1"/>
</dbReference>
<dbReference type="Gene3D" id="2.120.10.30">
    <property type="entry name" value="TolB, C-terminal domain"/>
    <property type="match status" value="1"/>
</dbReference>
<dbReference type="Gene3D" id="2.50.20.20">
    <property type="match status" value="1"/>
</dbReference>
<reference evidence="2 3" key="1">
    <citation type="submission" date="2021-03" db="EMBL/GenBank/DDBJ databases">
        <title>Genomic Encyclopedia of Type Strains, Phase IV (KMG-IV): sequencing the most valuable type-strain genomes for metagenomic binning, comparative biology and taxonomic classification.</title>
        <authorList>
            <person name="Goeker M."/>
        </authorList>
    </citation>
    <scope>NUCLEOTIDE SEQUENCE [LARGE SCALE GENOMIC DNA]</scope>
    <source>
        <strain evidence="2 3">DSM 25609</strain>
    </source>
</reference>
<dbReference type="Pfam" id="PF16472">
    <property type="entry name" value="DUF5050"/>
    <property type="match status" value="1"/>
</dbReference>
<dbReference type="PANTHER" id="PTHR32256:SF17">
    <property type="entry name" value="EGF-LIKE DOMAIN-CONTAINING PROTEIN"/>
    <property type="match status" value="1"/>
</dbReference>
<sequence>MKLKSWTIMATILFLMGCTTIQEDLTHEEILERTMEEMSEVESYSFEITSEQIDGFDNEAVFDIQGERLVTPFRASIQRDMEVMGQRREMKSYYIEDMVYYEDFTAPDFLFKSENDEEPDHLLDGLEALHSRFDQLKVSDDEDDYTYEYMIEQEEEQAFFSSLYPYFVITDPMEQSISDLYLDRSDIIDLHVSLTVDQEDFHVKEMNLDYVLNYDYADSGNPTELSETIEMSFSNYNELDDVPIPEEEIESAVTFQEHMEIMEEEREKEREEHVPEVMDEELGNSSANLMYDGHWATDDEWIYFSNRGKGLHKQKEDGSEREQLLENDVSHINVIGDWLFFIDRMEDSKAYRMKTDGSEREQITETYTENLIVVDDWIYFIPVTYEPDAEKAVYRMRTDLTDREQLLDNAFQFTVSQGYLIFQTEYPGNISYLDLNLGDTEAEPVMFGGVHARFFFVSDGWLYYESADDDYIYRFSLDNGQTEQLTETASYGFNADDNLIFYRNVEDDSSLYRYNVDTGENDKLDDGEVSIMYIIDEYLYYTKATTSRTPQWYRVHVDGETIEEVD</sequence>
<evidence type="ECO:0000313" key="2">
    <source>
        <dbReference type="EMBL" id="MBP1970828.1"/>
    </source>
</evidence>
<organism evidence="2 3">
    <name type="scientific">Virgibacillus natechei</name>
    <dbReference type="NCBI Taxonomy" id="1216297"/>
    <lineage>
        <taxon>Bacteria</taxon>
        <taxon>Bacillati</taxon>
        <taxon>Bacillota</taxon>
        <taxon>Bacilli</taxon>
        <taxon>Bacillales</taxon>
        <taxon>Bacillaceae</taxon>
        <taxon>Virgibacillus</taxon>
    </lineage>
</organism>
<comment type="caution">
    <text evidence="2">The sequence shown here is derived from an EMBL/GenBank/DDBJ whole genome shotgun (WGS) entry which is preliminary data.</text>
</comment>
<dbReference type="Proteomes" id="UP001519345">
    <property type="component" value="Unassembled WGS sequence"/>
</dbReference>
<dbReference type="EMBL" id="JAGGKX010000017">
    <property type="protein sequence ID" value="MBP1970828.1"/>
    <property type="molecule type" value="Genomic_DNA"/>
</dbReference>
<dbReference type="Pfam" id="PF20316">
    <property type="entry name" value="DUF6612"/>
    <property type="match status" value="1"/>
</dbReference>
<dbReference type="InterPro" id="IPR053369">
    <property type="entry name" value="SrfA-induced_signal"/>
</dbReference>
<name>A0ABS4IIN4_9BACI</name>
<dbReference type="PROSITE" id="PS51257">
    <property type="entry name" value="PROKAR_LIPOPROTEIN"/>
    <property type="match status" value="1"/>
</dbReference>
<dbReference type="InterPro" id="IPR011042">
    <property type="entry name" value="6-blade_b-propeller_TolB-like"/>
</dbReference>
<dbReference type="SUPFAM" id="SSF82171">
    <property type="entry name" value="DPP6 N-terminal domain-like"/>
    <property type="match status" value="1"/>
</dbReference>
<dbReference type="InterPro" id="IPR046720">
    <property type="entry name" value="DUF6612"/>
</dbReference>
<protein>
    <recommendedName>
        <fullName evidence="1">Prolow-density lipoprotein receptor-related protein 1-like beta-propeller domain-containing protein</fullName>
    </recommendedName>
</protein>
<feature type="domain" description="Prolow-density lipoprotein receptor-related protein 1-like beta-propeller" evidence="1">
    <location>
        <begin position="284"/>
        <end position="547"/>
    </location>
</feature>
<proteinExistence type="predicted"/>
<keyword evidence="3" id="KW-1185">Reference proteome</keyword>
<gene>
    <name evidence="2" type="ORF">J2Z83_002964</name>
</gene>
<evidence type="ECO:0000259" key="1">
    <source>
        <dbReference type="Pfam" id="PF16472"/>
    </source>
</evidence>
<evidence type="ECO:0000313" key="3">
    <source>
        <dbReference type="Proteomes" id="UP001519345"/>
    </source>
</evidence>